<evidence type="ECO:0000313" key="8">
    <source>
        <dbReference type="Proteomes" id="UP000077623"/>
    </source>
</evidence>
<comment type="function">
    <text evidence="5">Forms part of the polypeptide exit tunnel.</text>
</comment>
<dbReference type="GO" id="GO:0019843">
    <property type="term" value="F:rRNA binding"/>
    <property type="evidence" value="ECO:0007669"/>
    <property type="project" value="UniProtKB-UniRule"/>
</dbReference>
<dbReference type="RefSeq" id="WP_187150206.1">
    <property type="nucleotide sequence ID" value="NZ_LWUJ01000011.1"/>
</dbReference>
<feature type="compositionally biased region" description="Basic residues" evidence="6">
    <location>
        <begin position="64"/>
        <end position="78"/>
    </location>
</feature>
<evidence type="ECO:0000313" key="7">
    <source>
        <dbReference type="EMBL" id="OAL10365.1"/>
    </source>
</evidence>
<evidence type="ECO:0000256" key="5">
    <source>
        <dbReference type="HAMAP-Rule" id="MF_01328"/>
    </source>
</evidence>
<evidence type="ECO:0000256" key="1">
    <source>
        <dbReference type="ARBA" id="ARBA00010528"/>
    </source>
</evidence>
<dbReference type="AlphaFoldDB" id="A0A1A9QEI3"/>
<dbReference type="InterPro" id="IPR023574">
    <property type="entry name" value="Ribosomal_uL4_dom_sf"/>
</dbReference>
<dbReference type="GO" id="GO:1990904">
    <property type="term" value="C:ribonucleoprotein complex"/>
    <property type="evidence" value="ECO:0007669"/>
    <property type="project" value="UniProtKB-KW"/>
</dbReference>
<evidence type="ECO:0000256" key="6">
    <source>
        <dbReference type="SAM" id="MobiDB-lite"/>
    </source>
</evidence>
<dbReference type="NCBIfam" id="TIGR03953">
    <property type="entry name" value="rplD_bact"/>
    <property type="match status" value="1"/>
</dbReference>
<accession>A0A1A9QEI3</accession>
<evidence type="ECO:0000256" key="4">
    <source>
        <dbReference type="ARBA" id="ARBA00035244"/>
    </source>
</evidence>
<gene>
    <name evidence="5" type="primary">rplD</name>
    <name evidence="7" type="ORF">A6V39_02930</name>
</gene>
<comment type="function">
    <text evidence="5">One of the primary rRNA binding proteins, this protein initially binds near the 5'-end of the 23S rRNA. It is important during the early stages of 50S assembly. It makes multiple contacts with different domains of the 23S rRNA in the assembled 50S subunit and ribosome.</text>
</comment>
<dbReference type="GO" id="GO:0003735">
    <property type="term" value="F:structural constituent of ribosome"/>
    <property type="evidence" value="ECO:0007669"/>
    <property type="project" value="InterPro"/>
</dbReference>
<evidence type="ECO:0000256" key="3">
    <source>
        <dbReference type="ARBA" id="ARBA00023274"/>
    </source>
</evidence>
<proteinExistence type="inferred from homology"/>
<dbReference type="Gene3D" id="3.40.1370.10">
    <property type="match status" value="1"/>
</dbReference>
<evidence type="ECO:0000256" key="2">
    <source>
        <dbReference type="ARBA" id="ARBA00022980"/>
    </source>
</evidence>
<comment type="caution">
    <text evidence="7">The sequence shown here is derived from an EMBL/GenBank/DDBJ whole genome shotgun (WGS) entry which is preliminary data.</text>
</comment>
<protein>
    <recommendedName>
        <fullName evidence="4 5">Large ribosomal subunit protein uL4</fullName>
    </recommendedName>
</protein>
<keyword evidence="2 5" id="KW-0689">Ribosomal protein</keyword>
<dbReference type="SUPFAM" id="SSF52166">
    <property type="entry name" value="Ribosomal protein L4"/>
    <property type="match status" value="1"/>
</dbReference>
<comment type="similarity">
    <text evidence="1 5">Belongs to the universal ribosomal protein uL4 family.</text>
</comment>
<dbReference type="EMBL" id="LWUJ01000011">
    <property type="protein sequence ID" value="OAL10365.1"/>
    <property type="molecule type" value="Genomic_DNA"/>
</dbReference>
<sequence>MKEVSVISIAGEKKSSLAIPKQLLWPENVHGHSIFEAVNTENQNRRQGTHDTKNKSEVSGTGKKPYRQKHTGRARQGSRRNPQFRGGGVAFGVTPEKNYLIKTNKKVGMLAFVSAWKRIFELEMVSVLEEVEFKKTKEFSEFLKKANLNNKKLLLIDIDKGSSLYLASKNIANLVFKDFNHCSVRDLINTEYILLTKGALETVFNKLEKWK</sequence>
<comment type="subunit">
    <text evidence="5">Part of the 50S ribosomal subunit.</text>
</comment>
<organism evidence="7 8">
    <name type="scientific">Candidatus Mycoplasma haematobovis</name>
    <dbReference type="NCBI Taxonomy" id="432608"/>
    <lineage>
        <taxon>Bacteria</taxon>
        <taxon>Bacillati</taxon>
        <taxon>Mycoplasmatota</taxon>
        <taxon>Mollicutes</taxon>
        <taxon>Mycoplasmataceae</taxon>
        <taxon>Mycoplasma</taxon>
    </lineage>
</organism>
<dbReference type="GO" id="GO:0005840">
    <property type="term" value="C:ribosome"/>
    <property type="evidence" value="ECO:0007669"/>
    <property type="project" value="UniProtKB-KW"/>
</dbReference>
<name>A0A1A9QEI3_9MOLU</name>
<keyword evidence="5" id="KW-0699">rRNA-binding</keyword>
<dbReference type="InterPro" id="IPR013005">
    <property type="entry name" value="Ribosomal_uL4-like"/>
</dbReference>
<dbReference type="GO" id="GO:0006412">
    <property type="term" value="P:translation"/>
    <property type="evidence" value="ECO:0007669"/>
    <property type="project" value="UniProtKB-UniRule"/>
</dbReference>
<dbReference type="HAMAP" id="MF_01328_B">
    <property type="entry name" value="Ribosomal_uL4_B"/>
    <property type="match status" value="1"/>
</dbReference>
<dbReference type="STRING" id="432608.A6V39_02930"/>
<keyword evidence="8" id="KW-1185">Reference proteome</keyword>
<feature type="region of interest" description="Disordered" evidence="6">
    <location>
        <begin position="40"/>
        <end position="87"/>
    </location>
</feature>
<dbReference type="InterPro" id="IPR002136">
    <property type="entry name" value="Ribosomal_uL4"/>
</dbReference>
<dbReference type="PANTHER" id="PTHR10746:SF6">
    <property type="entry name" value="LARGE RIBOSOMAL SUBUNIT PROTEIN UL4M"/>
    <property type="match status" value="1"/>
</dbReference>
<keyword evidence="3 5" id="KW-0687">Ribonucleoprotein</keyword>
<reference evidence="8" key="1">
    <citation type="submission" date="2016-04" db="EMBL/GenBank/DDBJ databases">
        <authorList>
            <person name="Quiroz-Castaneda R.E."/>
            <person name="Martinez-Ocampo F."/>
        </authorList>
    </citation>
    <scope>NUCLEOTIDE SEQUENCE [LARGE SCALE GENOMIC DNA]</scope>
    <source>
        <strain evidence="8">INIFAP01</strain>
    </source>
</reference>
<dbReference type="Proteomes" id="UP000077623">
    <property type="component" value="Unassembled WGS sequence"/>
</dbReference>
<dbReference type="Pfam" id="PF00573">
    <property type="entry name" value="Ribosomal_L4"/>
    <property type="match status" value="1"/>
</dbReference>
<dbReference type="PANTHER" id="PTHR10746">
    <property type="entry name" value="50S RIBOSOMAL PROTEIN L4"/>
    <property type="match status" value="1"/>
</dbReference>
<keyword evidence="5" id="KW-0694">RNA-binding</keyword>